<dbReference type="SUPFAM" id="SSF53098">
    <property type="entry name" value="Ribonuclease H-like"/>
    <property type="match status" value="1"/>
</dbReference>
<dbReference type="PANTHER" id="PTHR47241">
    <property type="entry name" value="FINGER PROTEIN, PUTATIVE-RELATED"/>
    <property type="match status" value="1"/>
</dbReference>
<dbReference type="GeneTree" id="ENSGT01140000283797"/>
<evidence type="ECO:0000256" key="1">
    <source>
        <dbReference type="SAM" id="MobiDB-lite"/>
    </source>
</evidence>
<dbReference type="PANTHER" id="PTHR47241:SF1">
    <property type="entry name" value="BED-TYPE DOMAIN-CONTAINING PROTEIN"/>
    <property type="match status" value="1"/>
</dbReference>
<feature type="region of interest" description="Disordered" evidence="1">
    <location>
        <begin position="214"/>
        <end position="272"/>
    </location>
</feature>
<reference evidence="3" key="3">
    <citation type="submission" date="2025-09" db="UniProtKB">
        <authorList>
            <consortium name="Ensembl"/>
        </authorList>
    </citation>
    <scope>IDENTIFICATION</scope>
</reference>
<dbReference type="AlphaFoldDB" id="A0AAQ5XRY5"/>
<feature type="signal peptide" evidence="2">
    <location>
        <begin position="1"/>
        <end position="18"/>
    </location>
</feature>
<dbReference type="InterPro" id="IPR052865">
    <property type="entry name" value="Zinc_finger_BED"/>
</dbReference>
<name>A0AAQ5XRY5_AMPOC</name>
<reference evidence="3 4" key="1">
    <citation type="submission" date="2022-01" db="EMBL/GenBank/DDBJ databases">
        <title>A chromosome-scale genome assembly of the false clownfish, Amphiprion ocellaris.</title>
        <authorList>
            <person name="Ryu T."/>
        </authorList>
    </citation>
    <scope>NUCLEOTIDE SEQUENCE [LARGE SCALE GENOMIC DNA]</scope>
</reference>
<evidence type="ECO:0000313" key="3">
    <source>
        <dbReference type="Ensembl" id="ENSAOCP00000044158.1"/>
    </source>
</evidence>
<protein>
    <submittedName>
        <fullName evidence="3">Uncharacterized protein</fullName>
    </submittedName>
</protein>
<dbReference type="Proteomes" id="UP001501940">
    <property type="component" value="Chromosome 13"/>
</dbReference>
<dbReference type="GO" id="GO:0005634">
    <property type="term" value="C:nucleus"/>
    <property type="evidence" value="ECO:0007669"/>
    <property type="project" value="TreeGrafter"/>
</dbReference>
<keyword evidence="2" id="KW-0732">Signal</keyword>
<dbReference type="InterPro" id="IPR012337">
    <property type="entry name" value="RNaseH-like_sf"/>
</dbReference>
<sequence length="272" mass="30792">MWSCLICWSTFWVPTWQSRPMRLKWPSWDINWRPVNTAWPSRLKDWELNMPPKRLQQDVRTRWNSWYDMIQSLLAEKRALCAYTAEYELPATLTATQWGLLENTVQALAPFEELTREVSASSASASDVIPVVQVLKRLLSRPEEADEEIRTIKGTLLEAVRRRFTHLETEPIYSVATLLDPRYKDRYFSDAEASRRGKDVLMAEVMKMEEVIRRTRAGASEPAEGTSSTSEPAEGTSSASEPAEGTSSASEPAERTSSASEPAERTSSASEP</sequence>
<proteinExistence type="predicted"/>
<evidence type="ECO:0000256" key="2">
    <source>
        <dbReference type="SAM" id="SignalP"/>
    </source>
</evidence>
<feature type="compositionally biased region" description="Polar residues" evidence="1">
    <location>
        <begin position="225"/>
        <end position="272"/>
    </location>
</feature>
<dbReference type="Ensembl" id="ENSAOCT00000060111.1">
    <property type="protein sequence ID" value="ENSAOCP00000044158.1"/>
    <property type="gene ID" value="ENSAOCG00000033593.1"/>
</dbReference>
<reference evidence="3" key="2">
    <citation type="submission" date="2025-08" db="UniProtKB">
        <authorList>
            <consortium name="Ensembl"/>
        </authorList>
    </citation>
    <scope>IDENTIFICATION</scope>
</reference>
<feature type="chain" id="PRO_5043848769" evidence="2">
    <location>
        <begin position="19"/>
        <end position="272"/>
    </location>
</feature>
<organism evidence="3 4">
    <name type="scientific">Amphiprion ocellaris</name>
    <name type="common">Clown anemonefish</name>
    <dbReference type="NCBI Taxonomy" id="80972"/>
    <lineage>
        <taxon>Eukaryota</taxon>
        <taxon>Metazoa</taxon>
        <taxon>Chordata</taxon>
        <taxon>Craniata</taxon>
        <taxon>Vertebrata</taxon>
        <taxon>Euteleostomi</taxon>
        <taxon>Actinopterygii</taxon>
        <taxon>Neopterygii</taxon>
        <taxon>Teleostei</taxon>
        <taxon>Neoteleostei</taxon>
        <taxon>Acanthomorphata</taxon>
        <taxon>Ovalentaria</taxon>
        <taxon>Pomacentridae</taxon>
        <taxon>Amphiprion</taxon>
    </lineage>
</organism>
<keyword evidence="4" id="KW-1185">Reference proteome</keyword>
<evidence type="ECO:0000313" key="4">
    <source>
        <dbReference type="Proteomes" id="UP001501940"/>
    </source>
</evidence>
<accession>A0AAQ5XRY5</accession>